<dbReference type="InterPro" id="IPR050272">
    <property type="entry name" value="Isochorismatase-like_hydrls"/>
</dbReference>
<dbReference type="SUPFAM" id="SSF52499">
    <property type="entry name" value="Isochorismatase-like hydrolases"/>
    <property type="match status" value="1"/>
</dbReference>
<evidence type="ECO:0000256" key="1">
    <source>
        <dbReference type="ARBA" id="ARBA00022801"/>
    </source>
</evidence>
<feature type="compositionally biased region" description="Low complexity" evidence="2">
    <location>
        <begin position="204"/>
        <end position="213"/>
    </location>
</feature>
<evidence type="ECO:0000259" key="3">
    <source>
        <dbReference type="Pfam" id="PF00857"/>
    </source>
</evidence>
<keyword evidence="1 4" id="KW-0378">Hydrolase</keyword>
<dbReference type="InterPro" id="IPR000868">
    <property type="entry name" value="Isochorismatase-like_dom"/>
</dbReference>
<feature type="region of interest" description="Disordered" evidence="2">
    <location>
        <begin position="188"/>
        <end position="220"/>
    </location>
</feature>
<feature type="region of interest" description="Disordered" evidence="2">
    <location>
        <begin position="1"/>
        <end position="20"/>
    </location>
</feature>
<dbReference type="RefSeq" id="WP_248633852.1">
    <property type="nucleotide sequence ID" value="NZ_JALPTH010000010.1"/>
</dbReference>
<feature type="domain" description="Isochorismatase-like" evidence="3">
    <location>
        <begin position="45"/>
        <end position="183"/>
    </location>
</feature>
<evidence type="ECO:0000256" key="2">
    <source>
        <dbReference type="SAM" id="MobiDB-lite"/>
    </source>
</evidence>
<dbReference type="EMBL" id="JALPTH010000010">
    <property type="protein sequence ID" value="MCK8678263.1"/>
    <property type="molecule type" value="Genomic_DNA"/>
</dbReference>
<dbReference type="Gene3D" id="3.40.50.850">
    <property type="entry name" value="Isochorismatase-like"/>
    <property type="match status" value="1"/>
</dbReference>
<sequence length="220" mass="21936">MGPPTAAPHPLSGEDGTPPPEAVRLPEPGRAALVLLGLNQGPAAVLPEPAAAELLAAVGPLRERAAARGLLVVHGVRHGPKAPRTAAGAAPAPRVGEHLVDHLHPNAFLGSRLGRVLRAAGRDQVVLCGLPAEHTVLLTAADAVMHGLTVFIASDAVADLTPERQAGALKWAARHGVAVLPAAELLPGPVESGHPGDGPPPANAPVAGGPYPADGAVPAV</sequence>
<proteinExistence type="predicted"/>
<evidence type="ECO:0000313" key="4">
    <source>
        <dbReference type="EMBL" id="MCK8678263.1"/>
    </source>
</evidence>
<comment type="caution">
    <text evidence="4">The sequence shown here is derived from an EMBL/GenBank/DDBJ whole genome shotgun (WGS) entry which is preliminary data.</text>
</comment>
<dbReference type="Pfam" id="PF00857">
    <property type="entry name" value="Isochorismatase"/>
    <property type="match status" value="1"/>
</dbReference>
<dbReference type="GO" id="GO:0016787">
    <property type="term" value="F:hydrolase activity"/>
    <property type="evidence" value="ECO:0007669"/>
    <property type="project" value="UniProtKB-KW"/>
</dbReference>
<dbReference type="PANTHER" id="PTHR43540:SF3">
    <property type="entry name" value="ENTEROBACTIN SYNTHASE COMPONENT B"/>
    <property type="match status" value="1"/>
</dbReference>
<protein>
    <submittedName>
        <fullName evidence="4">Cysteine hydrolase</fullName>
    </submittedName>
</protein>
<keyword evidence="5" id="KW-1185">Reference proteome</keyword>
<evidence type="ECO:0000313" key="5">
    <source>
        <dbReference type="Proteomes" id="UP001522868"/>
    </source>
</evidence>
<gene>
    <name evidence="4" type="ORF">M1O15_12820</name>
</gene>
<reference evidence="4 5" key="1">
    <citation type="submission" date="2022-04" db="EMBL/GenBank/DDBJ databases">
        <title>Streptomyces sp. nov. LCR6-01 isolated from Lichen of Dirinaria sp.</title>
        <authorList>
            <person name="Kanchanasin P."/>
            <person name="Tanasupawat S."/>
            <person name="Phongsopitanun W."/>
        </authorList>
    </citation>
    <scope>NUCLEOTIDE SEQUENCE [LARGE SCALE GENOMIC DNA]</scope>
    <source>
        <strain evidence="4 5">LCR6-01</strain>
    </source>
</reference>
<accession>A0ABT0IAB9</accession>
<dbReference type="Proteomes" id="UP001522868">
    <property type="component" value="Unassembled WGS sequence"/>
</dbReference>
<dbReference type="PANTHER" id="PTHR43540">
    <property type="entry name" value="PEROXYUREIDOACRYLATE/UREIDOACRYLATE AMIDOHYDROLASE-RELATED"/>
    <property type="match status" value="1"/>
</dbReference>
<name>A0ABT0IAB9_9ACTN</name>
<organism evidence="4 5">
    <name type="scientific">Streptomyces lichenis</name>
    <dbReference type="NCBI Taxonomy" id="2306967"/>
    <lineage>
        <taxon>Bacteria</taxon>
        <taxon>Bacillati</taxon>
        <taxon>Actinomycetota</taxon>
        <taxon>Actinomycetes</taxon>
        <taxon>Kitasatosporales</taxon>
        <taxon>Streptomycetaceae</taxon>
        <taxon>Streptomyces</taxon>
    </lineage>
</organism>
<dbReference type="InterPro" id="IPR036380">
    <property type="entry name" value="Isochorismatase-like_sf"/>
</dbReference>